<name>A0A2M4DI17_ANODA</name>
<accession>A0A2M4DI17</accession>
<sequence length="71" mass="7326">MFRRHRQLAACVCTLRLVPLALGSMSKSMNSTRSSTGTLCNADVDGGKGAQSKLLPALLAGSTVGTTSTTQ</sequence>
<proteinExistence type="predicted"/>
<dbReference type="AlphaFoldDB" id="A0A2M4DI17"/>
<keyword evidence="1" id="KW-0732">Signal</keyword>
<organism evidence="2">
    <name type="scientific">Anopheles darlingi</name>
    <name type="common">Mosquito</name>
    <dbReference type="NCBI Taxonomy" id="43151"/>
    <lineage>
        <taxon>Eukaryota</taxon>
        <taxon>Metazoa</taxon>
        <taxon>Ecdysozoa</taxon>
        <taxon>Arthropoda</taxon>
        <taxon>Hexapoda</taxon>
        <taxon>Insecta</taxon>
        <taxon>Pterygota</taxon>
        <taxon>Neoptera</taxon>
        <taxon>Endopterygota</taxon>
        <taxon>Diptera</taxon>
        <taxon>Nematocera</taxon>
        <taxon>Culicoidea</taxon>
        <taxon>Culicidae</taxon>
        <taxon>Anophelinae</taxon>
        <taxon>Anopheles</taxon>
    </lineage>
</organism>
<feature type="signal peptide" evidence="1">
    <location>
        <begin position="1"/>
        <end position="23"/>
    </location>
</feature>
<evidence type="ECO:0000256" key="1">
    <source>
        <dbReference type="SAM" id="SignalP"/>
    </source>
</evidence>
<reference evidence="2" key="1">
    <citation type="submission" date="2018-01" db="EMBL/GenBank/DDBJ databases">
        <title>An insight into the sialome of Amazonian anophelines.</title>
        <authorList>
            <person name="Ribeiro J.M."/>
            <person name="Scarpassa V."/>
            <person name="Calvo E."/>
        </authorList>
    </citation>
    <scope>NUCLEOTIDE SEQUENCE</scope>
</reference>
<dbReference type="EMBL" id="GGFL01012971">
    <property type="protein sequence ID" value="MBW77149.1"/>
    <property type="molecule type" value="Transcribed_RNA"/>
</dbReference>
<evidence type="ECO:0000313" key="2">
    <source>
        <dbReference type="EMBL" id="MBW77149.1"/>
    </source>
</evidence>
<feature type="chain" id="PRO_5014695246" evidence="1">
    <location>
        <begin position="24"/>
        <end position="71"/>
    </location>
</feature>
<protein>
    <submittedName>
        <fullName evidence="2">Putative secreted protein</fullName>
    </submittedName>
</protein>